<dbReference type="KEGG" id="mas:Mahau_2916"/>
<dbReference type="AlphaFoldDB" id="F4A0W0"/>
<name>F4A0W0_MAHA5</name>
<dbReference type="Proteomes" id="UP000008457">
    <property type="component" value="Chromosome"/>
</dbReference>
<gene>
    <name evidence="2" type="ordered locus">Mahau_2916</name>
</gene>
<proteinExistence type="predicted"/>
<keyword evidence="3" id="KW-1185">Reference proteome</keyword>
<reference evidence="3" key="1">
    <citation type="submission" date="2010-11" db="EMBL/GenBank/DDBJ databases">
        <title>The complete genome of Mahella australiensis DSM 15567.</title>
        <authorList>
            <consortium name="US DOE Joint Genome Institute (JGI-PGF)"/>
            <person name="Lucas S."/>
            <person name="Copeland A."/>
            <person name="Lapidus A."/>
            <person name="Bruce D."/>
            <person name="Goodwin L."/>
            <person name="Pitluck S."/>
            <person name="Kyrpides N."/>
            <person name="Mavromatis K."/>
            <person name="Pagani I."/>
            <person name="Ivanova N."/>
            <person name="Teshima H."/>
            <person name="Brettin T."/>
            <person name="Detter J.C."/>
            <person name="Han C."/>
            <person name="Tapia R."/>
            <person name="Land M."/>
            <person name="Hauser L."/>
            <person name="Markowitz V."/>
            <person name="Cheng J.-F."/>
            <person name="Hugenholtz P."/>
            <person name="Woyke T."/>
            <person name="Wu D."/>
            <person name="Spring S."/>
            <person name="Pukall R."/>
            <person name="Steenblock K."/>
            <person name="Schneider S."/>
            <person name="Klenk H.-P."/>
            <person name="Eisen J.A."/>
        </authorList>
    </citation>
    <scope>NUCLEOTIDE SEQUENCE [LARGE SCALE GENOMIC DNA]</scope>
    <source>
        <strain evidence="3">DSM 15567 / CIP 107919 / 50-1 BON</strain>
    </source>
</reference>
<organism evidence="2 3">
    <name type="scientific">Mahella australiensis (strain DSM 15567 / CIP 107919 / 50-1 BON)</name>
    <dbReference type="NCBI Taxonomy" id="697281"/>
    <lineage>
        <taxon>Bacteria</taxon>
        <taxon>Bacillati</taxon>
        <taxon>Bacillota</taxon>
        <taxon>Clostridia</taxon>
        <taxon>Thermoanaerobacterales</taxon>
        <taxon>Thermoanaerobacterales Family IV. Incertae Sedis</taxon>
        <taxon>Mahella</taxon>
    </lineage>
</organism>
<protein>
    <submittedName>
        <fullName evidence="2">Phage terminase, small subunit, P27 family</fullName>
    </submittedName>
</protein>
<dbReference type="eggNOG" id="COG3747">
    <property type="taxonomic scope" value="Bacteria"/>
</dbReference>
<evidence type="ECO:0000313" key="2">
    <source>
        <dbReference type="EMBL" id="AEE98037.1"/>
    </source>
</evidence>
<reference evidence="2 3" key="2">
    <citation type="journal article" date="2011" name="Stand. Genomic Sci.">
        <title>Complete genome sequence of Mahella australiensis type strain (50-1 BON).</title>
        <authorList>
            <person name="Sikorski J."/>
            <person name="Teshima H."/>
            <person name="Nolan M."/>
            <person name="Lucas S."/>
            <person name="Hammon N."/>
            <person name="Deshpande S."/>
            <person name="Cheng J.F."/>
            <person name="Pitluck S."/>
            <person name="Liolios K."/>
            <person name="Pagani I."/>
            <person name="Ivanova N."/>
            <person name="Huntemann M."/>
            <person name="Mavromatis K."/>
            <person name="Ovchinikova G."/>
            <person name="Pati A."/>
            <person name="Tapia R."/>
            <person name="Han C."/>
            <person name="Goodwin L."/>
            <person name="Chen A."/>
            <person name="Palaniappan K."/>
            <person name="Land M."/>
            <person name="Hauser L."/>
            <person name="Ngatchou-Djao O.D."/>
            <person name="Rohde M."/>
            <person name="Pukall R."/>
            <person name="Spring S."/>
            <person name="Abt B."/>
            <person name="Goker M."/>
            <person name="Detter J.C."/>
            <person name="Woyke T."/>
            <person name="Bristow J."/>
            <person name="Markowitz V."/>
            <person name="Hugenholtz P."/>
            <person name="Eisen J.A."/>
            <person name="Kyrpides N.C."/>
            <person name="Klenk H.P."/>
            <person name="Lapidus A."/>
        </authorList>
    </citation>
    <scope>NUCLEOTIDE SEQUENCE [LARGE SCALE GENOMIC DNA]</scope>
    <source>
        <strain evidence="3">DSM 15567 / CIP 107919 / 50-1 BON</strain>
    </source>
</reference>
<dbReference type="EMBL" id="CP002360">
    <property type="protein sequence ID" value="AEE98037.1"/>
    <property type="molecule type" value="Genomic_DNA"/>
</dbReference>
<feature type="region of interest" description="Disordered" evidence="1">
    <location>
        <begin position="1"/>
        <end position="37"/>
    </location>
</feature>
<dbReference type="NCBIfam" id="TIGR01558">
    <property type="entry name" value="sm_term_P27"/>
    <property type="match status" value="1"/>
</dbReference>
<sequence length="158" mass="17752">MARRGRPPKPTNLKILEGNPGKRPLPSDEPKPTPLTPDCPTWLNKDAKKLWKQLIPELEQLGLMTVIDGQAFAALCQSYGIWVECERFLKKNGRTYEYTNKGGAVNIVERPEVKIGNRALLNFRSLCSEFGLTPAARTRIEVKAFSEDSDPMEQLLKG</sequence>
<dbReference type="STRING" id="697281.Mahau_2916"/>
<dbReference type="RefSeq" id="WP_013782448.1">
    <property type="nucleotide sequence ID" value="NC_015520.1"/>
</dbReference>
<accession>F4A0W0</accession>
<evidence type="ECO:0000313" key="3">
    <source>
        <dbReference type="Proteomes" id="UP000008457"/>
    </source>
</evidence>
<evidence type="ECO:0000256" key="1">
    <source>
        <dbReference type="SAM" id="MobiDB-lite"/>
    </source>
</evidence>
<dbReference type="Pfam" id="PF05119">
    <property type="entry name" value="Terminase_4"/>
    <property type="match status" value="1"/>
</dbReference>
<dbReference type="OrthoDB" id="6010489at2"/>
<dbReference type="HOGENOM" id="CLU_107958_2_0_9"/>
<dbReference type="InterPro" id="IPR006448">
    <property type="entry name" value="Phage_term_ssu_P27"/>
</dbReference>